<dbReference type="PROSITE" id="PS51390">
    <property type="entry name" value="WAP"/>
    <property type="match status" value="3"/>
</dbReference>
<reference evidence="2" key="3">
    <citation type="submission" date="2025-09" db="UniProtKB">
        <authorList>
            <consortium name="Ensembl"/>
        </authorList>
    </citation>
    <scope>IDENTIFICATION</scope>
</reference>
<evidence type="ECO:0000259" key="1">
    <source>
        <dbReference type="PROSITE" id="PS51390"/>
    </source>
</evidence>
<dbReference type="GeneTree" id="ENSGT01140000282754"/>
<feature type="domain" description="WAP" evidence="1">
    <location>
        <begin position="196"/>
        <end position="240"/>
    </location>
</feature>
<proteinExistence type="predicted"/>
<dbReference type="Ensembl" id="ENSGMOT00000036387.1">
    <property type="protein sequence ID" value="ENSGMOP00000029856.1"/>
    <property type="gene ID" value="ENSGMOG00000030115.1"/>
</dbReference>
<accession>A0A8C5ADD4</accession>
<feature type="domain" description="WAP" evidence="1">
    <location>
        <begin position="103"/>
        <end position="148"/>
    </location>
</feature>
<feature type="domain" description="WAP" evidence="1">
    <location>
        <begin position="149"/>
        <end position="195"/>
    </location>
</feature>
<dbReference type="InterPro" id="IPR036645">
    <property type="entry name" value="Elafin-like_sf"/>
</dbReference>
<organism evidence="2 3">
    <name type="scientific">Gadus morhua</name>
    <name type="common">Atlantic cod</name>
    <dbReference type="NCBI Taxonomy" id="8049"/>
    <lineage>
        <taxon>Eukaryota</taxon>
        <taxon>Metazoa</taxon>
        <taxon>Chordata</taxon>
        <taxon>Craniata</taxon>
        <taxon>Vertebrata</taxon>
        <taxon>Euteleostomi</taxon>
        <taxon>Actinopterygii</taxon>
        <taxon>Neopterygii</taxon>
        <taxon>Teleostei</taxon>
        <taxon>Neoteleostei</taxon>
        <taxon>Acanthomorphata</taxon>
        <taxon>Zeiogadaria</taxon>
        <taxon>Gadariae</taxon>
        <taxon>Gadiformes</taxon>
        <taxon>Gadoidei</taxon>
        <taxon>Gadidae</taxon>
        <taxon>Gadus</taxon>
    </lineage>
</organism>
<reference evidence="2" key="1">
    <citation type="submission" date="2019-07" db="EMBL/GenBank/DDBJ databases">
        <authorList>
            <consortium name="Wellcome Sanger Institute Data Sharing"/>
        </authorList>
    </citation>
    <scope>NUCLEOTIDE SEQUENCE [LARGE SCALE GENOMIC DNA]</scope>
</reference>
<dbReference type="SUPFAM" id="SSF57256">
    <property type="entry name" value="Elafin-like"/>
    <property type="match status" value="3"/>
</dbReference>
<dbReference type="SMART" id="SM00217">
    <property type="entry name" value="WAP"/>
    <property type="match status" value="3"/>
</dbReference>
<dbReference type="InterPro" id="IPR008197">
    <property type="entry name" value="WAP_dom"/>
</dbReference>
<dbReference type="PRINTS" id="PR00003">
    <property type="entry name" value="4DISULPHCORE"/>
</dbReference>
<dbReference type="Gene3D" id="4.10.75.10">
    <property type="entry name" value="Elafin-like"/>
    <property type="match status" value="3"/>
</dbReference>
<reference evidence="2" key="2">
    <citation type="submission" date="2025-08" db="UniProtKB">
        <authorList>
            <consortium name="Ensembl"/>
        </authorList>
    </citation>
    <scope>IDENTIFICATION</scope>
</reference>
<dbReference type="GO" id="GO:0019731">
    <property type="term" value="P:antibacterial humoral response"/>
    <property type="evidence" value="ECO:0007669"/>
    <property type="project" value="TreeGrafter"/>
</dbReference>
<dbReference type="GO" id="GO:0045087">
    <property type="term" value="P:innate immune response"/>
    <property type="evidence" value="ECO:0007669"/>
    <property type="project" value="TreeGrafter"/>
</dbReference>
<dbReference type="Pfam" id="PF00095">
    <property type="entry name" value="WAP"/>
    <property type="match status" value="3"/>
</dbReference>
<dbReference type="AlphaFoldDB" id="A0A8C5ADD4"/>
<name>A0A8C5ADD4_GADMO</name>
<evidence type="ECO:0000313" key="2">
    <source>
        <dbReference type="Ensembl" id="ENSGMOP00000029856.1"/>
    </source>
</evidence>
<dbReference type="InterPro" id="IPR050514">
    <property type="entry name" value="WAP_four-disulfide_core"/>
</dbReference>
<protein>
    <recommendedName>
        <fullName evidence="1">WAP domain-containing protein</fullName>
    </recommendedName>
</protein>
<dbReference type="GO" id="GO:0005615">
    <property type="term" value="C:extracellular space"/>
    <property type="evidence" value="ECO:0007669"/>
    <property type="project" value="TreeGrafter"/>
</dbReference>
<keyword evidence="3" id="KW-1185">Reference proteome</keyword>
<dbReference type="PANTHER" id="PTHR19441">
    <property type="entry name" value="WHEY ACDIC PROTEIN WAP"/>
    <property type="match status" value="1"/>
</dbReference>
<dbReference type="GO" id="GO:0004867">
    <property type="term" value="F:serine-type endopeptidase inhibitor activity"/>
    <property type="evidence" value="ECO:0007669"/>
    <property type="project" value="TreeGrafter"/>
</dbReference>
<sequence>MDNFINYFSSSFICITLVGDMNLRAQGPSGPWRCPQCMLKCRVRPTRSHCPVGAVLVVLKRVSLDLHMKMKSSVLSVLTIVMCAFFSTEFSVATETKENVTVASPKQGQCPRALPDEEPSIRGCTRDQDCPGGHKCCVFDCGAVCVAPAFRKPGVCPPRHWGVGMCAEFCSEDNDCPHHEKCCSNGCGHQCTAPYTVKPGRCLAPQPTNMCAEFCYQDGQCPGEQKCCRTTCGHACSEPC</sequence>
<dbReference type="Proteomes" id="UP000694546">
    <property type="component" value="Chromosome 1"/>
</dbReference>
<evidence type="ECO:0000313" key="3">
    <source>
        <dbReference type="Proteomes" id="UP000694546"/>
    </source>
</evidence>
<dbReference type="PANTHER" id="PTHR19441:SF95">
    <property type="entry name" value="PERLWAPIN ISOFORM X1"/>
    <property type="match status" value="1"/>
</dbReference>